<evidence type="ECO:0000256" key="1">
    <source>
        <dbReference type="SAM" id="MobiDB-lite"/>
    </source>
</evidence>
<organism evidence="3 4">
    <name type="scientific">Hymenobacter persicinus</name>
    <dbReference type="NCBI Taxonomy" id="2025506"/>
    <lineage>
        <taxon>Bacteria</taxon>
        <taxon>Pseudomonadati</taxon>
        <taxon>Bacteroidota</taxon>
        <taxon>Cytophagia</taxon>
        <taxon>Cytophagales</taxon>
        <taxon>Hymenobacteraceae</taxon>
        <taxon>Hymenobacter</taxon>
    </lineage>
</organism>
<keyword evidence="2" id="KW-0732">Signal</keyword>
<protein>
    <recommendedName>
        <fullName evidence="5">Lipoprotein</fullName>
    </recommendedName>
</protein>
<keyword evidence="4" id="KW-1185">Reference proteome</keyword>
<dbReference type="RefSeq" id="WP_129921932.1">
    <property type="nucleotide sequence ID" value="NZ_SEWE01000033.1"/>
</dbReference>
<dbReference type="PROSITE" id="PS51257">
    <property type="entry name" value="PROKAR_LIPOPROTEIN"/>
    <property type="match status" value="1"/>
</dbReference>
<proteinExistence type="predicted"/>
<dbReference type="OrthoDB" id="946181at2"/>
<feature type="region of interest" description="Disordered" evidence="1">
    <location>
        <begin position="21"/>
        <end position="45"/>
    </location>
</feature>
<dbReference type="EMBL" id="SEWE01000033">
    <property type="protein sequence ID" value="RYU78224.1"/>
    <property type="molecule type" value="Genomic_DNA"/>
</dbReference>
<gene>
    <name evidence="3" type="ORF">EWM57_14780</name>
</gene>
<evidence type="ECO:0000256" key="2">
    <source>
        <dbReference type="SAM" id="SignalP"/>
    </source>
</evidence>
<evidence type="ECO:0000313" key="3">
    <source>
        <dbReference type="EMBL" id="RYU78224.1"/>
    </source>
</evidence>
<feature type="compositionally biased region" description="Polar residues" evidence="1">
    <location>
        <begin position="24"/>
        <end position="36"/>
    </location>
</feature>
<comment type="caution">
    <text evidence="3">The sequence shown here is derived from an EMBL/GenBank/DDBJ whole genome shotgun (WGS) entry which is preliminary data.</text>
</comment>
<evidence type="ECO:0000313" key="4">
    <source>
        <dbReference type="Proteomes" id="UP000294155"/>
    </source>
</evidence>
<dbReference type="AlphaFoldDB" id="A0A4Q5L916"/>
<name>A0A4Q5L916_9BACT</name>
<dbReference type="Proteomes" id="UP000294155">
    <property type="component" value="Unassembled WGS sequence"/>
</dbReference>
<accession>A0A4Q5L916</accession>
<evidence type="ECO:0008006" key="5">
    <source>
        <dbReference type="Google" id="ProtNLM"/>
    </source>
</evidence>
<feature type="chain" id="PRO_5020745359" description="Lipoprotein" evidence="2">
    <location>
        <begin position="19"/>
        <end position="212"/>
    </location>
</feature>
<feature type="signal peptide" evidence="2">
    <location>
        <begin position="1"/>
        <end position="18"/>
    </location>
</feature>
<sequence>MRASYRLLALSLLATATACDSTRETTYSQPQSTTINPAPATAPERPSFRRELTSGPYNYLITTTGPVGQRQLSVRAAQDGRELTTAQDTLLGEVQDAQLAKLTTGPGDELLVFTEGVGSGSYGDVRGYWFGGQDWERMAPLPKLAGAAAQGYQGQDKFRVVGRELVRSFPIYLPADANCCPSGGTRTIRYVLPERSLAFQQKSMVTEARPAQ</sequence>
<reference evidence="3 4" key="1">
    <citation type="submission" date="2019-02" db="EMBL/GenBank/DDBJ databases">
        <title>Bacterial novel species isolated from soil.</title>
        <authorList>
            <person name="Jung H.-Y."/>
        </authorList>
    </citation>
    <scope>NUCLEOTIDE SEQUENCE [LARGE SCALE GENOMIC DNA]</scope>
    <source>
        <strain evidence="3 4">1-3-3-3</strain>
    </source>
</reference>